<dbReference type="CDD" id="cd04277">
    <property type="entry name" value="ZnMc_serralysin_like"/>
    <property type="match status" value="1"/>
</dbReference>
<dbReference type="Proteomes" id="UP000298781">
    <property type="component" value="Chromosome"/>
</dbReference>
<dbReference type="Pfam" id="PF00353">
    <property type="entry name" value="HemolysinCabind"/>
    <property type="match status" value="1"/>
</dbReference>
<dbReference type="SUPFAM" id="SSF51120">
    <property type="entry name" value="beta-Roll"/>
    <property type="match status" value="1"/>
</dbReference>
<dbReference type="PANTHER" id="PTHR46580">
    <property type="entry name" value="SENSOR KINASE-RELATED"/>
    <property type="match status" value="1"/>
</dbReference>
<proteinExistence type="inferred from homology"/>
<dbReference type="GO" id="GO:0006508">
    <property type="term" value="P:proteolysis"/>
    <property type="evidence" value="ECO:0007669"/>
    <property type="project" value="InterPro"/>
</dbReference>
<dbReference type="KEGG" id="pstg:E8M01_02405"/>
<dbReference type="OrthoDB" id="223957at2"/>
<dbReference type="InterPro" id="IPR028994">
    <property type="entry name" value="Integrin_alpha_N"/>
</dbReference>
<evidence type="ECO:0000256" key="1">
    <source>
        <dbReference type="ARBA" id="ARBA00001913"/>
    </source>
</evidence>
<comment type="similarity">
    <text evidence="3">Belongs to the peptidase M10B family.</text>
</comment>
<keyword evidence="9" id="KW-1185">Reference proteome</keyword>
<dbReference type="InterPro" id="IPR034033">
    <property type="entry name" value="Serralysin-like"/>
</dbReference>
<dbReference type="SUPFAM" id="SSF69318">
    <property type="entry name" value="Integrin alpha N-terminal domain"/>
    <property type="match status" value="1"/>
</dbReference>
<evidence type="ECO:0000256" key="2">
    <source>
        <dbReference type="ARBA" id="ARBA00004613"/>
    </source>
</evidence>
<dbReference type="Gene3D" id="3.40.390.10">
    <property type="entry name" value="Collagenase (Catalytic Domain)"/>
    <property type="match status" value="1"/>
</dbReference>
<dbReference type="PROSITE" id="PS00330">
    <property type="entry name" value="HEMOLYSIN_CALCIUM"/>
    <property type="match status" value="1"/>
</dbReference>
<organism evidence="8 9">
    <name type="scientific">Phreatobacter stygius</name>
    <dbReference type="NCBI Taxonomy" id="1940610"/>
    <lineage>
        <taxon>Bacteria</taxon>
        <taxon>Pseudomonadati</taxon>
        <taxon>Pseudomonadota</taxon>
        <taxon>Alphaproteobacteria</taxon>
        <taxon>Hyphomicrobiales</taxon>
        <taxon>Phreatobacteraceae</taxon>
        <taxon>Phreatobacter</taxon>
    </lineage>
</organism>
<feature type="domain" description="Peptidase metallopeptidase" evidence="7">
    <location>
        <begin position="77"/>
        <end position="242"/>
    </location>
</feature>
<dbReference type="PRINTS" id="PR00313">
    <property type="entry name" value="CABNDNGRPT"/>
</dbReference>
<dbReference type="InterPro" id="IPR006026">
    <property type="entry name" value="Peptidase_Metallo"/>
</dbReference>
<protein>
    <submittedName>
        <fullName evidence="8">Peptidase M10</fullName>
    </submittedName>
</protein>
<dbReference type="Gene3D" id="2.150.10.10">
    <property type="entry name" value="Serralysin-like metalloprotease, C-terminal"/>
    <property type="match status" value="2"/>
</dbReference>
<evidence type="ECO:0000313" key="9">
    <source>
        <dbReference type="Proteomes" id="UP000298781"/>
    </source>
</evidence>
<comment type="subcellular location">
    <subcellularLocation>
        <location evidence="2">Secreted</location>
    </subcellularLocation>
</comment>
<dbReference type="Pfam" id="PF13517">
    <property type="entry name" value="FG-GAP_3"/>
    <property type="match status" value="3"/>
</dbReference>
<dbReference type="InterPro" id="IPR013858">
    <property type="entry name" value="Peptidase_M10B_C"/>
</dbReference>
<dbReference type="GO" id="GO:0005615">
    <property type="term" value="C:extracellular space"/>
    <property type="evidence" value="ECO:0007669"/>
    <property type="project" value="InterPro"/>
</dbReference>
<dbReference type="Pfam" id="PF08548">
    <property type="entry name" value="Peptidase_M10_C"/>
    <property type="match status" value="1"/>
</dbReference>
<dbReference type="GO" id="GO:0005509">
    <property type="term" value="F:calcium ion binding"/>
    <property type="evidence" value="ECO:0007669"/>
    <property type="project" value="InterPro"/>
</dbReference>
<dbReference type="InterPro" id="IPR018511">
    <property type="entry name" value="Hemolysin-typ_Ca-bd_CS"/>
</dbReference>
<evidence type="ECO:0000259" key="7">
    <source>
        <dbReference type="SMART" id="SM00235"/>
    </source>
</evidence>
<dbReference type="InterPro" id="IPR024079">
    <property type="entry name" value="MetalloPept_cat_dom_sf"/>
</dbReference>
<dbReference type="InterPro" id="IPR013517">
    <property type="entry name" value="FG-GAP"/>
</dbReference>
<evidence type="ECO:0000313" key="8">
    <source>
        <dbReference type="EMBL" id="QCI63188.1"/>
    </source>
</evidence>
<dbReference type="SMART" id="SM00235">
    <property type="entry name" value="ZnMc"/>
    <property type="match status" value="1"/>
</dbReference>
<evidence type="ECO:0000256" key="5">
    <source>
        <dbReference type="ARBA" id="ARBA00022729"/>
    </source>
</evidence>
<dbReference type="GO" id="GO:0008237">
    <property type="term" value="F:metallopeptidase activity"/>
    <property type="evidence" value="ECO:0007669"/>
    <property type="project" value="InterPro"/>
</dbReference>
<reference evidence="8 9" key="1">
    <citation type="submission" date="2019-04" db="EMBL/GenBank/DDBJ databases">
        <title>Phreatobacter aquaticus sp. nov.</title>
        <authorList>
            <person name="Choi A."/>
        </authorList>
    </citation>
    <scope>NUCLEOTIDE SEQUENCE [LARGE SCALE GENOMIC DNA]</scope>
    <source>
        <strain evidence="8 9">KCTC 52518</strain>
    </source>
</reference>
<dbReference type="InterPro" id="IPR011049">
    <property type="entry name" value="Serralysin-like_metalloprot_C"/>
</dbReference>
<evidence type="ECO:0000256" key="4">
    <source>
        <dbReference type="ARBA" id="ARBA00022525"/>
    </source>
</evidence>
<dbReference type="EMBL" id="CP039690">
    <property type="protein sequence ID" value="QCI63188.1"/>
    <property type="molecule type" value="Genomic_DNA"/>
</dbReference>
<dbReference type="InterPro" id="IPR001343">
    <property type="entry name" value="Hemolysn_Ca-bd"/>
</dbReference>
<dbReference type="PANTHER" id="PTHR46580:SF2">
    <property type="entry name" value="MAM DOMAIN-CONTAINING PROTEIN"/>
    <property type="match status" value="1"/>
</dbReference>
<keyword evidence="5" id="KW-0732">Signal</keyword>
<accession>A0A4D7AWF0</accession>
<dbReference type="SUPFAM" id="SSF55486">
    <property type="entry name" value="Metalloproteases ('zincins'), catalytic domain"/>
    <property type="match status" value="1"/>
</dbReference>
<evidence type="ECO:0000256" key="3">
    <source>
        <dbReference type="ARBA" id="ARBA00009490"/>
    </source>
</evidence>
<comment type="cofactor">
    <cofactor evidence="1">
        <name>Ca(2+)</name>
        <dbReference type="ChEBI" id="CHEBI:29108"/>
    </cofactor>
</comment>
<dbReference type="Gene3D" id="2.130.10.130">
    <property type="entry name" value="Integrin alpha, N-terminal"/>
    <property type="match status" value="1"/>
</dbReference>
<sequence length="826" mass="85320">MVPPTPALHCPYPSRRHGAPMCLACSLMSGNPVLAGLRHDGAAGFAATATGGPMAAAAAGDTAQGGTGVQNIDGLLTGQKWDSTTLSFMFPTRSYFDAGYYDQNALQGFQVATAAQQTAARAAFAGYAAVSGLRFTEVSAAGITGPNTPAVDITIARSTYPATAFAYYPYDDQVGGDVWLGINGGNGSPAKGNYGWHTMLHELGHSLGLKHGQETGGPGNIAMTADRDSMEFSVMTYRAYPGAPLTGYTNESYGFAQTLMMYDIAAIQAMYGANFTTNAGNSTYTFSPTSGEMFINGVGQGAPGGNRVFLTIWDGNGTDTFDFSNYTSNETIDLTPGGWSVLSSAQLAGLGNGHVARGNVFNALQYNGDVRSLIENAIGGSGNDTITGNAADNVLDGRAGNDTLYGGLGNDTLYGGLGNDVLAGGADNPVLAVAGTPAQAGRMGAEWNPLGTGDFNGDGVGDLLWISSGEAALWTFANGALSQFNPIGGRMGAEWTAIGTGDFNGDGKADIVWTTSGQIAIWQMNGASLQVFALSAGKMGAEWSVAGIGDFNGDGKSDIFWTTGSGDGAIWLMNGTSLQGFGATTSRMTSAWHVAAIGDFYGNGRDDVVWQNTSGTIAMWAMNGATVATATASFGQMGAEWRLAGSGDFNKDGKDDLVWVDTSNNVQILQMNGAQITQFTSLASQLGATWNLKSVSDQNGDGVSDLLWTDTTGRTAVWTFAAAGDIMTGGPGSDTFVFNALNETGKKITDFQAGAGGDVLQLHGLLAATGYAGTDGLNDGVVKFAQSGADTLVQIDTDPTNQHHWVTAVTLQNVVAATIIHNNIIA</sequence>
<evidence type="ECO:0000256" key="6">
    <source>
        <dbReference type="ARBA" id="ARBA00022737"/>
    </source>
</evidence>
<dbReference type="GO" id="GO:0008270">
    <property type="term" value="F:zinc ion binding"/>
    <property type="evidence" value="ECO:0007669"/>
    <property type="project" value="InterPro"/>
</dbReference>
<keyword evidence="6" id="KW-0677">Repeat</keyword>
<dbReference type="AlphaFoldDB" id="A0A4D7AWF0"/>
<gene>
    <name evidence="8" type="ORF">E8M01_02405</name>
</gene>
<name>A0A4D7AWF0_9HYPH</name>
<keyword evidence="4" id="KW-0964">Secreted</keyword>